<name>A0ABM9ECP6_9HYPH</name>
<keyword evidence="2" id="KW-1185">Reference proteome</keyword>
<organism evidence="1 2">
    <name type="scientific">Mesorhizobium escarrei</name>
    <dbReference type="NCBI Taxonomy" id="666018"/>
    <lineage>
        <taxon>Bacteria</taxon>
        <taxon>Pseudomonadati</taxon>
        <taxon>Pseudomonadota</taxon>
        <taxon>Alphaproteobacteria</taxon>
        <taxon>Hyphomicrobiales</taxon>
        <taxon>Phyllobacteriaceae</taxon>
        <taxon>Mesorhizobium</taxon>
    </lineage>
</organism>
<gene>
    <name evidence="1" type="ORF">MES5069_550125</name>
</gene>
<dbReference type="EMBL" id="CAKXZT010000152">
    <property type="protein sequence ID" value="CAH2407074.1"/>
    <property type="molecule type" value="Genomic_DNA"/>
</dbReference>
<protein>
    <submittedName>
        <fullName evidence="1">Uncharacterized protein</fullName>
    </submittedName>
</protein>
<accession>A0ABM9ECP6</accession>
<evidence type="ECO:0000313" key="2">
    <source>
        <dbReference type="Proteomes" id="UP001153050"/>
    </source>
</evidence>
<dbReference type="Proteomes" id="UP001153050">
    <property type="component" value="Unassembled WGS sequence"/>
</dbReference>
<reference evidence="1 2" key="1">
    <citation type="submission" date="2022-03" db="EMBL/GenBank/DDBJ databases">
        <authorList>
            <person name="Brunel B."/>
        </authorList>
    </citation>
    <scope>NUCLEOTIDE SEQUENCE [LARGE SCALE GENOMIC DNA]</scope>
    <source>
        <strain evidence="1">STM5069sample</strain>
    </source>
</reference>
<dbReference type="RefSeq" id="WP_254021054.1">
    <property type="nucleotide sequence ID" value="NZ_CAKXZT010000152.1"/>
</dbReference>
<comment type="caution">
    <text evidence="1">The sequence shown here is derived from an EMBL/GenBank/DDBJ whole genome shotgun (WGS) entry which is preliminary data.</text>
</comment>
<sequence>MSSGFFQTHGPRLAELGYDLVPIKIGPVSVCSGICKHASGRFSDSEIGEAWAQSLKWPGLQITERVYHDE</sequence>
<evidence type="ECO:0000313" key="1">
    <source>
        <dbReference type="EMBL" id="CAH2407074.1"/>
    </source>
</evidence>
<proteinExistence type="predicted"/>